<reference evidence="2 3" key="1">
    <citation type="submission" date="2020-08" db="EMBL/GenBank/DDBJ databases">
        <title>Putative novel bacterial strains isolated from necrotic wheat leaf tissues caused by Xanthomonas translucens.</title>
        <authorList>
            <person name="Tambong J.T."/>
        </authorList>
    </citation>
    <scope>NUCLEOTIDE SEQUENCE [LARGE SCALE GENOMIC DNA]</scope>
    <source>
        <strain evidence="2 3">DOAB 1069</strain>
    </source>
</reference>
<evidence type="ECO:0000313" key="2">
    <source>
        <dbReference type="EMBL" id="MBC3948937.1"/>
    </source>
</evidence>
<protein>
    <submittedName>
        <fullName evidence="2">Uncharacterized protein</fullName>
    </submittedName>
</protein>
<dbReference type="Proteomes" id="UP000651852">
    <property type="component" value="Unassembled WGS sequence"/>
</dbReference>
<keyword evidence="1" id="KW-0812">Transmembrane</keyword>
<evidence type="ECO:0000313" key="3">
    <source>
        <dbReference type="Proteomes" id="UP000651852"/>
    </source>
</evidence>
<keyword evidence="1" id="KW-1133">Transmembrane helix</keyword>
<gene>
    <name evidence="2" type="ORF">H8S59_04055</name>
</gene>
<feature type="transmembrane region" description="Helical" evidence="1">
    <location>
        <begin position="142"/>
        <end position="161"/>
    </location>
</feature>
<comment type="caution">
    <text evidence="2">The sequence shown here is derived from an EMBL/GenBank/DDBJ whole genome shotgun (WGS) entry which is preliminary data.</text>
</comment>
<organism evidence="2 3">
    <name type="scientific">Pseudomonas folii</name>
    <dbReference type="NCBI Taxonomy" id="2762593"/>
    <lineage>
        <taxon>Bacteria</taxon>
        <taxon>Pseudomonadati</taxon>
        <taxon>Pseudomonadota</taxon>
        <taxon>Gammaproteobacteria</taxon>
        <taxon>Pseudomonadales</taxon>
        <taxon>Pseudomonadaceae</taxon>
        <taxon>Pseudomonas</taxon>
    </lineage>
</organism>
<evidence type="ECO:0000256" key="1">
    <source>
        <dbReference type="SAM" id="Phobius"/>
    </source>
</evidence>
<dbReference type="RefSeq" id="WP_187520581.1">
    <property type="nucleotide sequence ID" value="NZ_JACONW010000010.1"/>
</dbReference>
<dbReference type="EMBL" id="JACONW010000010">
    <property type="protein sequence ID" value="MBC3948937.1"/>
    <property type="molecule type" value="Genomic_DNA"/>
</dbReference>
<name>A0ABR7AVL1_9PSED</name>
<accession>A0ABR7AVL1</accession>
<sequence length="238" mass="27194">MDMGPENLRKSLYGVFGLTAMFSSFMFAGTGYFWVLGGVLLVLLARTIYLIHISESFVAVVTHYHVGFVVSFSIMISGSLYLVARSDYEQSVSNAISLAMVPVLLFTVEVLFFYFTRPQKGRAGYEVRGNKVVAVDQPFSHFAGNLLASIVLASGIAMMIAWQLSEMVFVVYVLTLLTLYLIYIRRHWFRVLNTIRIKEKRASELTFENIDEIRDARRRWWMSRLLNWLISLSKASGR</sequence>
<feature type="transmembrane region" description="Helical" evidence="1">
    <location>
        <begin position="95"/>
        <end position="115"/>
    </location>
</feature>
<keyword evidence="1" id="KW-0472">Membrane</keyword>
<keyword evidence="3" id="KW-1185">Reference proteome</keyword>
<feature type="transmembrane region" description="Helical" evidence="1">
    <location>
        <begin position="57"/>
        <end position="83"/>
    </location>
</feature>
<feature type="transmembrane region" description="Helical" evidence="1">
    <location>
        <begin position="167"/>
        <end position="184"/>
    </location>
</feature>
<feature type="transmembrane region" description="Helical" evidence="1">
    <location>
        <begin position="12"/>
        <end position="45"/>
    </location>
</feature>
<proteinExistence type="predicted"/>